<dbReference type="PRINTS" id="PR00395">
    <property type="entry name" value="RIBOSOMALS2"/>
</dbReference>
<dbReference type="InterPro" id="IPR001865">
    <property type="entry name" value="Ribosomal_uS2"/>
</dbReference>
<dbReference type="Proteomes" id="UP001174909">
    <property type="component" value="Unassembled WGS sequence"/>
</dbReference>
<reference evidence="7" key="1">
    <citation type="submission" date="2023-03" db="EMBL/GenBank/DDBJ databases">
        <authorList>
            <person name="Steffen K."/>
            <person name="Cardenas P."/>
        </authorList>
    </citation>
    <scope>NUCLEOTIDE SEQUENCE</scope>
</reference>
<dbReference type="InterPro" id="IPR005706">
    <property type="entry name" value="Ribosomal_uS2_bac/mit/plastid"/>
</dbReference>
<evidence type="ECO:0000256" key="1">
    <source>
        <dbReference type="ARBA" id="ARBA00006242"/>
    </source>
</evidence>
<dbReference type="EMBL" id="CASHTH010001195">
    <property type="protein sequence ID" value="CAI8012578.1"/>
    <property type="molecule type" value="Genomic_DNA"/>
</dbReference>
<dbReference type="GO" id="GO:0006412">
    <property type="term" value="P:translation"/>
    <property type="evidence" value="ECO:0007669"/>
    <property type="project" value="InterPro"/>
</dbReference>
<dbReference type="SUPFAM" id="SSF52313">
    <property type="entry name" value="Ribosomal protein S2"/>
    <property type="match status" value="1"/>
</dbReference>
<dbReference type="AlphaFoldDB" id="A0AA35W8Z4"/>
<feature type="chain" id="PRO_5041334363" evidence="6">
    <location>
        <begin position="23"/>
        <end position="263"/>
    </location>
</feature>
<dbReference type="HAMAP" id="MF_00291_B">
    <property type="entry name" value="Ribosomal_uS2_B"/>
    <property type="match status" value="1"/>
</dbReference>
<dbReference type="GO" id="GO:0003735">
    <property type="term" value="F:structural constituent of ribosome"/>
    <property type="evidence" value="ECO:0007669"/>
    <property type="project" value="InterPro"/>
</dbReference>
<feature type="non-terminal residue" evidence="7">
    <location>
        <position position="1"/>
    </location>
</feature>
<sequence>PLKGFTALACTLAIFRSAGTRACVTTSGSSTKNAMSWTWTKQSRRSSAAKTAVREIVAAGGECLMVGTKPQARTEIERLANLVGASYITSRWLGGTMTNFSTISRRIEALITLEEDFAKGEVQAHTKRELLMKQTEVKRLNKFFGGIKEIAKLPDVLFVVGIDREKHAVKEANDLNIPVVAIVDTNCDPSTITYPIPGNDDSHASISLIARHIAAAISEGRELAAARERERVAIQAERDAQDAAMAAARAAATERSRQQRSES</sequence>
<dbReference type="Gene3D" id="1.10.287.610">
    <property type="entry name" value="Helix hairpin bin"/>
    <property type="match status" value="1"/>
</dbReference>
<name>A0AA35W8Z4_GEOBA</name>
<keyword evidence="6" id="KW-0732">Signal</keyword>
<keyword evidence="2 4" id="KW-0689">Ribosomal protein</keyword>
<evidence type="ECO:0000256" key="2">
    <source>
        <dbReference type="ARBA" id="ARBA00022980"/>
    </source>
</evidence>
<evidence type="ECO:0000313" key="8">
    <source>
        <dbReference type="Proteomes" id="UP001174909"/>
    </source>
</evidence>
<dbReference type="NCBIfam" id="TIGR01011">
    <property type="entry name" value="rpsB_bact"/>
    <property type="match status" value="1"/>
</dbReference>
<evidence type="ECO:0000256" key="5">
    <source>
        <dbReference type="SAM" id="MobiDB-lite"/>
    </source>
</evidence>
<feature type="region of interest" description="Disordered" evidence="5">
    <location>
        <begin position="243"/>
        <end position="263"/>
    </location>
</feature>
<dbReference type="InterPro" id="IPR023591">
    <property type="entry name" value="Ribosomal_uS2_flav_dom_sf"/>
</dbReference>
<protein>
    <submittedName>
        <fullName evidence="7">30S ribosomal protein S2</fullName>
    </submittedName>
</protein>
<organism evidence="7 8">
    <name type="scientific">Geodia barretti</name>
    <name type="common">Barrett's horny sponge</name>
    <dbReference type="NCBI Taxonomy" id="519541"/>
    <lineage>
        <taxon>Eukaryota</taxon>
        <taxon>Metazoa</taxon>
        <taxon>Porifera</taxon>
        <taxon>Demospongiae</taxon>
        <taxon>Heteroscleromorpha</taxon>
        <taxon>Tetractinellida</taxon>
        <taxon>Astrophorina</taxon>
        <taxon>Geodiidae</taxon>
        <taxon>Geodia</taxon>
    </lineage>
</organism>
<evidence type="ECO:0000313" key="7">
    <source>
        <dbReference type="EMBL" id="CAI8012578.1"/>
    </source>
</evidence>
<dbReference type="GO" id="GO:0022627">
    <property type="term" value="C:cytosolic small ribosomal subunit"/>
    <property type="evidence" value="ECO:0007669"/>
    <property type="project" value="TreeGrafter"/>
</dbReference>
<dbReference type="PROSITE" id="PS00963">
    <property type="entry name" value="RIBOSOMAL_S2_2"/>
    <property type="match status" value="1"/>
</dbReference>
<dbReference type="PANTHER" id="PTHR12534:SF0">
    <property type="entry name" value="SMALL RIBOSOMAL SUBUNIT PROTEIN US2M"/>
    <property type="match status" value="1"/>
</dbReference>
<dbReference type="Pfam" id="PF00318">
    <property type="entry name" value="Ribosomal_S2"/>
    <property type="match status" value="1"/>
</dbReference>
<keyword evidence="3 4" id="KW-0687">Ribonucleoprotein</keyword>
<accession>A0AA35W8Z4</accession>
<dbReference type="PANTHER" id="PTHR12534">
    <property type="entry name" value="30S RIBOSOMAL PROTEIN S2 PROKARYOTIC AND ORGANELLAR"/>
    <property type="match status" value="1"/>
</dbReference>
<comment type="similarity">
    <text evidence="1 4">Belongs to the universal ribosomal protein uS2 family.</text>
</comment>
<dbReference type="CDD" id="cd01425">
    <property type="entry name" value="RPS2"/>
    <property type="match status" value="1"/>
</dbReference>
<dbReference type="InterPro" id="IPR018130">
    <property type="entry name" value="Ribosomal_uS2_CS"/>
</dbReference>
<dbReference type="Gene3D" id="3.40.50.10490">
    <property type="entry name" value="Glucose-6-phosphate isomerase like protein, domain 1"/>
    <property type="match status" value="1"/>
</dbReference>
<evidence type="ECO:0000256" key="3">
    <source>
        <dbReference type="ARBA" id="ARBA00023274"/>
    </source>
</evidence>
<feature type="compositionally biased region" description="Basic and acidic residues" evidence="5">
    <location>
        <begin position="252"/>
        <end position="263"/>
    </location>
</feature>
<comment type="caution">
    <text evidence="7">The sequence shown here is derived from an EMBL/GenBank/DDBJ whole genome shotgun (WGS) entry which is preliminary data.</text>
</comment>
<keyword evidence="8" id="KW-1185">Reference proteome</keyword>
<gene>
    <name evidence="7" type="ORF">GBAR_LOCUS8071</name>
</gene>
<evidence type="ECO:0000256" key="6">
    <source>
        <dbReference type="SAM" id="SignalP"/>
    </source>
</evidence>
<feature type="signal peptide" evidence="6">
    <location>
        <begin position="1"/>
        <end position="22"/>
    </location>
</feature>
<evidence type="ECO:0000256" key="4">
    <source>
        <dbReference type="RuleBase" id="RU003631"/>
    </source>
</evidence>
<proteinExistence type="inferred from homology"/>